<evidence type="ECO:0000256" key="3">
    <source>
        <dbReference type="ARBA" id="ARBA00022729"/>
    </source>
</evidence>
<accession>A0A139AEL8</accession>
<evidence type="ECO:0000256" key="4">
    <source>
        <dbReference type="ARBA" id="ARBA00023591"/>
    </source>
</evidence>
<dbReference type="SUPFAM" id="SSF52058">
    <property type="entry name" value="L domain-like"/>
    <property type="match status" value="1"/>
</dbReference>
<dbReference type="EMBL" id="KQ965763">
    <property type="protein sequence ID" value="KXS15217.1"/>
    <property type="molecule type" value="Genomic_DNA"/>
</dbReference>
<dbReference type="PANTHER" id="PTHR31279:SF58">
    <property type="entry name" value="PROTEIN EXORDIUM-LIKE 2"/>
    <property type="match status" value="1"/>
</dbReference>
<keyword evidence="2" id="KW-0964">Secreted</keyword>
<dbReference type="AlphaFoldDB" id="A0A139AEL8"/>
<evidence type="ECO:0008006" key="7">
    <source>
        <dbReference type="Google" id="ProtNLM"/>
    </source>
</evidence>
<keyword evidence="3" id="KW-0732">Signal</keyword>
<dbReference type="Pfam" id="PF04674">
    <property type="entry name" value="Phi_1"/>
    <property type="match status" value="1"/>
</dbReference>
<evidence type="ECO:0000313" key="5">
    <source>
        <dbReference type="EMBL" id="KXS15217.1"/>
    </source>
</evidence>
<dbReference type="OrthoDB" id="676979at2759"/>
<proteinExistence type="inferred from homology"/>
<dbReference type="GO" id="GO:0005576">
    <property type="term" value="C:extracellular region"/>
    <property type="evidence" value="ECO:0007669"/>
    <property type="project" value="UniProtKB-SubCell"/>
</dbReference>
<dbReference type="Proteomes" id="UP000070544">
    <property type="component" value="Unassembled WGS sequence"/>
</dbReference>
<sequence>MSFVLRLAINELLRWAVGSLHQPSFAVFSVFAGVLLLLPNGIRASNGLTAIPPQELADAFLFTSVVVWYGANWTPNNKAIITDFITGFDKSDVWKVATKYYNIDKTGTSPKKFVSSTLKHNGQTDEPSYSMGKFLNFRTSKNYNDLLTFDHVSDVQAHIQVDRLPTDQTVIYLVLTDDQTLEAGFMRGYCSKVGSTAASKIAAKQDNANRISSRAPDVRWVYAGTPKATSKDGTMGCTSHKIDVSPNGNPDVDIIIERIANGILNFAVSPPTTGTPLLMVKGLFSTSNGTDGSTWLSASLQQILSDQTYFGDDCCNSGCASCANGRIIGLDLSYFCLSDTPQPVIDTLSTAFPNLRTLDLSKKDLAASPVPASLCQLQKLELLWMGNFPTAPTSLLDCFGSMPNLRGSGRGGFCGVSTGKAGGHAGGVQSLTKLSNLRQVLLDGNDFTGNVFQVAKIGRIHCFSAAEYKAFDKPLLNADGTYDGSCDLSGTKVCVSAGGPDCKIEKC</sequence>
<comment type="similarity">
    <text evidence="4">Belongs to the EXORDIUM family.</text>
</comment>
<keyword evidence="6" id="KW-1185">Reference proteome</keyword>
<dbReference type="InterPro" id="IPR006766">
    <property type="entry name" value="EXORDIUM-like"/>
</dbReference>
<protein>
    <recommendedName>
        <fullName evidence="7">L domain-like protein</fullName>
    </recommendedName>
</protein>
<name>A0A139AEL8_GONPJ</name>
<evidence type="ECO:0000256" key="1">
    <source>
        <dbReference type="ARBA" id="ARBA00004613"/>
    </source>
</evidence>
<dbReference type="Gene3D" id="3.80.10.10">
    <property type="entry name" value="Ribonuclease Inhibitor"/>
    <property type="match status" value="1"/>
</dbReference>
<evidence type="ECO:0000313" key="6">
    <source>
        <dbReference type="Proteomes" id="UP000070544"/>
    </source>
</evidence>
<comment type="subcellular location">
    <subcellularLocation>
        <location evidence="1">Secreted</location>
    </subcellularLocation>
</comment>
<dbReference type="InterPro" id="IPR032675">
    <property type="entry name" value="LRR_dom_sf"/>
</dbReference>
<dbReference type="PANTHER" id="PTHR31279">
    <property type="entry name" value="PROTEIN EXORDIUM-LIKE 5"/>
    <property type="match status" value="1"/>
</dbReference>
<gene>
    <name evidence="5" type="ORF">M427DRAFT_32449</name>
</gene>
<reference evidence="5 6" key="1">
    <citation type="journal article" date="2015" name="Genome Biol. Evol.">
        <title>Phylogenomic analyses indicate that early fungi evolved digesting cell walls of algal ancestors of land plants.</title>
        <authorList>
            <person name="Chang Y."/>
            <person name="Wang S."/>
            <person name="Sekimoto S."/>
            <person name="Aerts A.L."/>
            <person name="Choi C."/>
            <person name="Clum A."/>
            <person name="LaButti K.M."/>
            <person name="Lindquist E.A."/>
            <person name="Yee Ngan C."/>
            <person name="Ohm R.A."/>
            <person name="Salamov A.A."/>
            <person name="Grigoriev I.V."/>
            <person name="Spatafora J.W."/>
            <person name="Berbee M.L."/>
        </authorList>
    </citation>
    <scope>NUCLEOTIDE SEQUENCE [LARGE SCALE GENOMIC DNA]</scope>
    <source>
        <strain evidence="5 6">JEL478</strain>
    </source>
</reference>
<evidence type="ECO:0000256" key="2">
    <source>
        <dbReference type="ARBA" id="ARBA00022525"/>
    </source>
</evidence>
<organism evidence="5 6">
    <name type="scientific">Gonapodya prolifera (strain JEL478)</name>
    <name type="common">Monoblepharis prolifera</name>
    <dbReference type="NCBI Taxonomy" id="1344416"/>
    <lineage>
        <taxon>Eukaryota</taxon>
        <taxon>Fungi</taxon>
        <taxon>Fungi incertae sedis</taxon>
        <taxon>Chytridiomycota</taxon>
        <taxon>Chytridiomycota incertae sedis</taxon>
        <taxon>Monoblepharidomycetes</taxon>
        <taxon>Monoblepharidales</taxon>
        <taxon>Gonapodyaceae</taxon>
        <taxon>Gonapodya</taxon>
    </lineage>
</organism>